<reference evidence="1" key="1">
    <citation type="submission" date="2017-02" db="UniProtKB">
        <authorList>
            <consortium name="WormBaseParasite"/>
        </authorList>
    </citation>
    <scope>IDENTIFICATION</scope>
</reference>
<dbReference type="WBParaSite" id="ASIM_0000856901-mRNA-1">
    <property type="protein sequence ID" value="ASIM_0000856901-mRNA-1"/>
    <property type="gene ID" value="ASIM_0000856901"/>
</dbReference>
<dbReference type="AlphaFoldDB" id="A0A0M3JLN8"/>
<name>A0A0M3JLN8_ANISI</name>
<protein>
    <submittedName>
        <fullName evidence="1">Mobilization protein</fullName>
    </submittedName>
</protein>
<accession>A0A0M3JLN8</accession>
<evidence type="ECO:0000313" key="1">
    <source>
        <dbReference type="WBParaSite" id="ASIM_0000856901-mRNA-1"/>
    </source>
</evidence>
<proteinExistence type="predicted"/>
<organism evidence="1">
    <name type="scientific">Anisakis simplex</name>
    <name type="common">Herring worm</name>
    <dbReference type="NCBI Taxonomy" id="6269"/>
    <lineage>
        <taxon>Eukaryota</taxon>
        <taxon>Metazoa</taxon>
        <taxon>Ecdysozoa</taxon>
        <taxon>Nematoda</taxon>
        <taxon>Chromadorea</taxon>
        <taxon>Rhabditida</taxon>
        <taxon>Spirurina</taxon>
        <taxon>Ascaridomorpha</taxon>
        <taxon>Ascaridoidea</taxon>
        <taxon>Anisakidae</taxon>
        <taxon>Anisakis</taxon>
        <taxon>Anisakis simplex complex</taxon>
    </lineage>
</organism>
<sequence length="33" mass="3944">LKREMFSIQKALAESQNLLSELQKPVRFQSFEF</sequence>